<reference evidence="1" key="1">
    <citation type="submission" date="2014-09" db="EMBL/GenBank/DDBJ databases">
        <authorList>
            <person name="Magalhaes I.L.F."/>
            <person name="Oliveira U."/>
            <person name="Santos F.R."/>
            <person name="Vidigal T.H.D.A."/>
            <person name="Brescovit A.D."/>
            <person name="Santos A.J."/>
        </authorList>
    </citation>
    <scope>NUCLEOTIDE SEQUENCE</scope>
    <source>
        <tissue evidence="1">Shoot tissue taken approximately 20 cm above the soil surface</tissue>
    </source>
</reference>
<name>A0A0A9EL57_ARUDO</name>
<proteinExistence type="predicted"/>
<organism evidence="1">
    <name type="scientific">Arundo donax</name>
    <name type="common">Giant reed</name>
    <name type="synonym">Donax arundinaceus</name>
    <dbReference type="NCBI Taxonomy" id="35708"/>
    <lineage>
        <taxon>Eukaryota</taxon>
        <taxon>Viridiplantae</taxon>
        <taxon>Streptophyta</taxon>
        <taxon>Embryophyta</taxon>
        <taxon>Tracheophyta</taxon>
        <taxon>Spermatophyta</taxon>
        <taxon>Magnoliopsida</taxon>
        <taxon>Liliopsida</taxon>
        <taxon>Poales</taxon>
        <taxon>Poaceae</taxon>
        <taxon>PACMAD clade</taxon>
        <taxon>Arundinoideae</taxon>
        <taxon>Arundineae</taxon>
        <taxon>Arundo</taxon>
    </lineage>
</organism>
<protein>
    <submittedName>
        <fullName evidence="1">Uncharacterized protein</fullName>
    </submittedName>
</protein>
<sequence length="13" mass="1353">MGCVDSSSFMAMS</sequence>
<dbReference type="EMBL" id="GBRH01199325">
    <property type="protein sequence ID" value="JAD98570.1"/>
    <property type="molecule type" value="Transcribed_RNA"/>
</dbReference>
<evidence type="ECO:0000313" key="1">
    <source>
        <dbReference type="EMBL" id="JAD98570.1"/>
    </source>
</evidence>
<accession>A0A0A9EL57</accession>
<reference evidence="1" key="2">
    <citation type="journal article" date="2015" name="Data Brief">
        <title>Shoot transcriptome of the giant reed, Arundo donax.</title>
        <authorList>
            <person name="Barrero R.A."/>
            <person name="Guerrero F.D."/>
            <person name="Moolhuijzen P."/>
            <person name="Goolsby J.A."/>
            <person name="Tidwell J."/>
            <person name="Bellgard S.E."/>
            <person name="Bellgard M.I."/>
        </authorList>
    </citation>
    <scope>NUCLEOTIDE SEQUENCE</scope>
    <source>
        <tissue evidence="1">Shoot tissue taken approximately 20 cm above the soil surface</tissue>
    </source>
</reference>